<reference evidence="2 3" key="1">
    <citation type="submission" date="2024-10" db="EMBL/GenBank/DDBJ databases">
        <authorList>
            <person name="Yibar A."/>
            <person name="Saticioglu I.B."/>
            <person name="Duman M."/>
            <person name="Ajmi N."/>
            <person name="Gurler F."/>
            <person name="Ay H."/>
            <person name="Onuk E."/>
            <person name="Guler S."/>
            <person name="Romalde J.L."/>
        </authorList>
    </citation>
    <scope>NUCLEOTIDE SEQUENCE [LARGE SCALE GENOMIC DNA]</scope>
    <source>
        <strain evidence="2 3">1-TCBS-A</strain>
    </source>
</reference>
<dbReference type="RefSeq" id="WP_042606147.1">
    <property type="nucleotide sequence ID" value="NZ_JBIHSE010000002.1"/>
</dbReference>
<gene>
    <name evidence="2" type="ORF">ACGRHZ_25450</name>
</gene>
<protein>
    <recommendedName>
        <fullName evidence="4">RTX toxin</fullName>
    </recommendedName>
</protein>
<dbReference type="EMBL" id="JBIHSE010000002">
    <property type="protein sequence ID" value="MFH0274622.1"/>
    <property type="molecule type" value="Genomic_DNA"/>
</dbReference>
<evidence type="ECO:0000313" key="3">
    <source>
        <dbReference type="Proteomes" id="UP001607221"/>
    </source>
</evidence>
<name>A0ABW7JEF4_9VIBR</name>
<feature type="chain" id="PRO_5047070823" description="RTX toxin" evidence="1">
    <location>
        <begin position="22"/>
        <end position="199"/>
    </location>
</feature>
<dbReference type="Proteomes" id="UP001607221">
    <property type="component" value="Unassembled WGS sequence"/>
</dbReference>
<evidence type="ECO:0008006" key="4">
    <source>
        <dbReference type="Google" id="ProtNLM"/>
    </source>
</evidence>
<evidence type="ECO:0000256" key="1">
    <source>
        <dbReference type="SAM" id="SignalP"/>
    </source>
</evidence>
<keyword evidence="3" id="KW-1185">Reference proteome</keyword>
<evidence type="ECO:0000313" key="2">
    <source>
        <dbReference type="EMBL" id="MFH0274622.1"/>
    </source>
</evidence>
<organism evidence="2 3">
    <name type="scientific">Vibrio jasicida</name>
    <dbReference type="NCBI Taxonomy" id="766224"/>
    <lineage>
        <taxon>Bacteria</taxon>
        <taxon>Pseudomonadati</taxon>
        <taxon>Pseudomonadota</taxon>
        <taxon>Gammaproteobacteria</taxon>
        <taxon>Vibrionales</taxon>
        <taxon>Vibrionaceae</taxon>
        <taxon>Vibrio</taxon>
    </lineage>
</organism>
<accession>A0ABW7JEF4</accession>
<sequence>MKKTMLSVAVLTGLFAFGASAADPAAGDIDTTSATLTWEAKVPTVVNGEWVTITGQNGGALVDAGLTINPDGSFTSENVLVEVRYYDSATNVVGLPVVVGTENAAGSGVAPESITYRVDVPAFVSEKGVDLSNVDVSVFKDDVVVATNSALKSTATDAWKTQWKIENAPGTGMSNVIAGDVITATTVLRADVEFATYTP</sequence>
<proteinExistence type="predicted"/>
<feature type="signal peptide" evidence="1">
    <location>
        <begin position="1"/>
        <end position="21"/>
    </location>
</feature>
<keyword evidence="1" id="KW-0732">Signal</keyword>
<comment type="caution">
    <text evidence="2">The sequence shown here is derived from an EMBL/GenBank/DDBJ whole genome shotgun (WGS) entry which is preliminary data.</text>
</comment>